<comment type="caution">
    <text evidence="18">The sequence shown here is derived from an EMBL/GenBank/DDBJ whole genome shotgun (WGS) entry which is preliminary data.</text>
</comment>
<name>A0ABX2IJJ5_9RHOO</name>
<evidence type="ECO:0000256" key="5">
    <source>
        <dbReference type="ARBA" id="ARBA00019425"/>
    </source>
</evidence>
<evidence type="ECO:0000256" key="2">
    <source>
        <dbReference type="ARBA" id="ARBA00004050"/>
    </source>
</evidence>
<keyword evidence="13" id="KW-0249">Electron transport</keyword>
<evidence type="ECO:0000256" key="16">
    <source>
        <dbReference type="ARBA" id="ARBA00023136"/>
    </source>
</evidence>
<keyword evidence="19" id="KW-1185">Reference proteome</keyword>
<evidence type="ECO:0000256" key="17">
    <source>
        <dbReference type="SAM" id="Phobius"/>
    </source>
</evidence>
<dbReference type="RefSeq" id="WP_170020971.1">
    <property type="nucleotide sequence ID" value="NZ_JABCSC020000001.1"/>
</dbReference>
<organism evidence="18 19">
    <name type="scientific">Uliginosibacterium aquaticum</name>
    <dbReference type="NCBI Taxonomy" id="2731212"/>
    <lineage>
        <taxon>Bacteria</taxon>
        <taxon>Pseudomonadati</taxon>
        <taxon>Pseudomonadota</taxon>
        <taxon>Betaproteobacteria</taxon>
        <taxon>Rhodocyclales</taxon>
        <taxon>Zoogloeaceae</taxon>
        <taxon>Uliginosibacterium</taxon>
    </lineage>
</organism>
<evidence type="ECO:0000256" key="13">
    <source>
        <dbReference type="ARBA" id="ARBA00022982"/>
    </source>
</evidence>
<dbReference type="InterPro" id="IPR014312">
    <property type="entry name" value="Succ_DH_anchor"/>
</dbReference>
<dbReference type="Proteomes" id="UP000778523">
    <property type="component" value="Unassembled WGS sequence"/>
</dbReference>
<dbReference type="InterPro" id="IPR000701">
    <property type="entry name" value="SuccDH_FuR_B_TM-su"/>
</dbReference>
<feature type="transmembrane region" description="Helical" evidence="17">
    <location>
        <begin position="59"/>
        <end position="80"/>
    </location>
</feature>
<accession>A0ABX2IJJ5</accession>
<dbReference type="Gene3D" id="1.20.1300.10">
    <property type="entry name" value="Fumarate reductase/succinate dehydrogenase, transmembrane subunit"/>
    <property type="match status" value="1"/>
</dbReference>
<evidence type="ECO:0000256" key="10">
    <source>
        <dbReference type="ARBA" id="ARBA00022617"/>
    </source>
</evidence>
<evidence type="ECO:0000313" key="18">
    <source>
        <dbReference type="EMBL" id="NSL54476.1"/>
    </source>
</evidence>
<evidence type="ECO:0000256" key="3">
    <source>
        <dbReference type="ARBA" id="ARBA00004429"/>
    </source>
</evidence>
<keyword evidence="12" id="KW-0479">Metal-binding</keyword>
<comment type="cofactor">
    <cofactor evidence="1">
        <name>heme</name>
        <dbReference type="ChEBI" id="CHEBI:30413"/>
    </cofactor>
</comment>
<evidence type="ECO:0000256" key="8">
    <source>
        <dbReference type="ARBA" id="ARBA00022519"/>
    </source>
</evidence>
<evidence type="ECO:0000256" key="12">
    <source>
        <dbReference type="ARBA" id="ARBA00022723"/>
    </source>
</evidence>
<dbReference type="NCBIfam" id="TIGR02968">
    <property type="entry name" value="succ_dehyd_anc"/>
    <property type="match status" value="1"/>
</dbReference>
<reference evidence="18 19" key="1">
    <citation type="submission" date="2020-06" db="EMBL/GenBank/DDBJ databases">
        <title>Draft genome of Uliginosibacterium sp. IMCC34675.</title>
        <authorList>
            <person name="Song J."/>
        </authorList>
    </citation>
    <scope>NUCLEOTIDE SEQUENCE [LARGE SCALE GENOMIC DNA]</scope>
    <source>
        <strain evidence="18 19">IMCC34675</strain>
    </source>
</reference>
<dbReference type="SUPFAM" id="SSF81343">
    <property type="entry name" value="Fumarate reductase respiratory complex transmembrane subunits"/>
    <property type="match status" value="1"/>
</dbReference>
<keyword evidence="14 17" id="KW-1133">Transmembrane helix</keyword>
<proteinExistence type="predicted"/>
<dbReference type="Pfam" id="PF01127">
    <property type="entry name" value="Sdh_cyt"/>
    <property type="match status" value="1"/>
</dbReference>
<evidence type="ECO:0000256" key="4">
    <source>
        <dbReference type="ARBA" id="ARBA00005163"/>
    </source>
</evidence>
<keyword evidence="6" id="KW-0813">Transport</keyword>
<feature type="transmembrane region" description="Helical" evidence="17">
    <location>
        <begin position="21"/>
        <end position="39"/>
    </location>
</feature>
<protein>
    <recommendedName>
        <fullName evidence="5">Succinate dehydrogenase hydrophobic membrane anchor subunit</fullName>
    </recommendedName>
</protein>
<dbReference type="PIRSF" id="PIRSF000169">
    <property type="entry name" value="SDH_D"/>
    <property type="match status" value="1"/>
</dbReference>
<keyword evidence="11 17" id="KW-0812">Transmembrane</keyword>
<dbReference type="InterPro" id="IPR034804">
    <property type="entry name" value="SQR/QFR_C/D"/>
</dbReference>
<keyword evidence="7" id="KW-1003">Cell membrane</keyword>
<evidence type="ECO:0000313" key="19">
    <source>
        <dbReference type="Proteomes" id="UP000778523"/>
    </source>
</evidence>
<dbReference type="CDD" id="cd03494">
    <property type="entry name" value="SQR_TypeC_SdhD"/>
    <property type="match status" value="1"/>
</dbReference>
<comment type="pathway">
    <text evidence="4">Carbohydrate metabolism; tricarboxylic acid cycle.</text>
</comment>
<evidence type="ECO:0000256" key="6">
    <source>
        <dbReference type="ARBA" id="ARBA00022448"/>
    </source>
</evidence>
<evidence type="ECO:0000256" key="11">
    <source>
        <dbReference type="ARBA" id="ARBA00022692"/>
    </source>
</evidence>
<comment type="subcellular location">
    <subcellularLocation>
        <location evidence="3">Cell inner membrane</location>
        <topology evidence="3">Multi-pass membrane protein</topology>
    </subcellularLocation>
</comment>
<comment type="function">
    <text evidence="2">Membrane-anchoring subunit of succinate dehydrogenase (SDH).</text>
</comment>
<sequence length="115" mass="13212">MVKRLVVGAHYGFRDWLVQRVTGTVMAFFTVYMLVRIAALPAWDNAAWRALMSGGFTKFVTFLFALSLFFHAWIGVRDIWMDYVKPISVRLTLHAITLLALTGYAGWVAQILWRL</sequence>
<evidence type="ECO:0000256" key="14">
    <source>
        <dbReference type="ARBA" id="ARBA00022989"/>
    </source>
</evidence>
<feature type="transmembrane region" description="Helical" evidence="17">
    <location>
        <begin position="92"/>
        <end position="113"/>
    </location>
</feature>
<evidence type="ECO:0000256" key="1">
    <source>
        <dbReference type="ARBA" id="ARBA00001971"/>
    </source>
</evidence>
<evidence type="ECO:0000256" key="7">
    <source>
        <dbReference type="ARBA" id="ARBA00022475"/>
    </source>
</evidence>
<dbReference type="EMBL" id="JABCSC020000001">
    <property type="protein sequence ID" value="NSL54476.1"/>
    <property type="molecule type" value="Genomic_DNA"/>
</dbReference>
<dbReference type="PANTHER" id="PTHR38689">
    <property type="entry name" value="SUCCINATE DEHYDROGENASE HYDROPHOBIC MEMBRANE ANCHOR SUBUNIT"/>
    <property type="match status" value="1"/>
</dbReference>
<keyword evidence="9" id="KW-0816">Tricarboxylic acid cycle</keyword>
<gene>
    <name evidence="18" type="primary">sdhD</name>
    <name evidence="18" type="ORF">HJ583_005530</name>
</gene>
<keyword evidence="10" id="KW-0349">Heme</keyword>
<evidence type="ECO:0000256" key="15">
    <source>
        <dbReference type="ARBA" id="ARBA00023004"/>
    </source>
</evidence>
<dbReference type="PANTHER" id="PTHR38689:SF1">
    <property type="entry name" value="SUCCINATE DEHYDROGENASE HYDROPHOBIC MEMBRANE ANCHOR SUBUNIT"/>
    <property type="match status" value="1"/>
</dbReference>
<keyword evidence="16 17" id="KW-0472">Membrane</keyword>
<keyword evidence="8" id="KW-0997">Cell inner membrane</keyword>
<keyword evidence="15" id="KW-0408">Iron</keyword>
<evidence type="ECO:0000256" key="9">
    <source>
        <dbReference type="ARBA" id="ARBA00022532"/>
    </source>
</evidence>